<organism evidence="4">
    <name type="scientific">Capitella teleta</name>
    <name type="common">Polychaete worm</name>
    <dbReference type="NCBI Taxonomy" id="283909"/>
    <lineage>
        <taxon>Eukaryota</taxon>
        <taxon>Metazoa</taxon>
        <taxon>Spiralia</taxon>
        <taxon>Lophotrochozoa</taxon>
        <taxon>Annelida</taxon>
        <taxon>Polychaeta</taxon>
        <taxon>Sedentaria</taxon>
        <taxon>Scolecida</taxon>
        <taxon>Capitellidae</taxon>
        <taxon>Capitella</taxon>
    </lineage>
</organism>
<dbReference type="InterPro" id="IPR036084">
    <property type="entry name" value="Ser_inhib-like_sf"/>
</dbReference>
<dbReference type="OMA" id="PGRHQWA"/>
<evidence type="ECO:0000313" key="4">
    <source>
        <dbReference type="EMBL" id="ELT87035.1"/>
    </source>
</evidence>
<keyword evidence="2" id="KW-0325">Glycoprotein</keyword>
<name>R7T6N9_CAPTE</name>
<dbReference type="EnsemblMetazoa" id="CapteT113759">
    <property type="protein sequence ID" value="CapteP113759"/>
    <property type="gene ID" value="CapteG113759"/>
</dbReference>
<evidence type="ECO:0000313" key="6">
    <source>
        <dbReference type="Proteomes" id="UP000014760"/>
    </source>
</evidence>
<dbReference type="PANTHER" id="PTHR11339:SF386">
    <property type="entry name" value="HEMOLECTIN, ISOFORM A"/>
    <property type="match status" value="1"/>
</dbReference>
<keyword evidence="6" id="KW-1185">Reference proteome</keyword>
<dbReference type="SMART" id="SM00832">
    <property type="entry name" value="C8"/>
    <property type="match status" value="1"/>
</dbReference>
<evidence type="ECO:0000259" key="3">
    <source>
        <dbReference type="PROSITE" id="PS51233"/>
    </source>
</evidence>
<feature type="non-terminal residue" evidence="4">
    <location>
        <position position="1"/>
    </location>
</feature>
<dbReference type="InterPro" id="IPR001846">
    <property type="entry name" value="VWF_type-D"/>
</dbReference>
<dbReference type="SUPFAM" id="SSF57567">
    <property type="entry name" value="Serine protease inhibitors"/>
    <property type="match status" value="1"/>
</dbReference>
<dbReference type="STRING" id="283909.R7T6N9"/>
<evidence type="ECO:0000313" key="5">
    <source>
        <dbReference type="EnsemblMetazoa" id="CapteP113759"/>
    </source>
</evidence>
<dbReference type="Gene3D" id="2.10.25.10">
    <property type="entry name" value="Laminin"/>
    <property type="match status" value="1"/>
</dbReference>
<dbReference type="InterPro" id="IPR014853">
    <property type="entry name" value="VWF/SSPO/ZAN-like_Cys-rich_dom"/>
</dbReference>
<reference evidence="4 6" key="2">
    <citation type="journal article" date="2013" name="Nature">
        <title>Insights into bilaterian evolution from three spiralian genomes.</title>
        <authorList>
            <person name="Simakov O."/>
            <person name="Marletaz F."/>
            <person name="Cho S.J."/>
            <person name="Edsinger-Gonzales E."/>
            <person name="Havlak P."/>
            <person name="Hellsten U."/>
            <person name="Kuo D.H."/>
            <person name="Larsson T."/>
            <person name="Lv J."/>
            <person name="Arendt D."/>
            <person name="Savage R."/>
            <person name="Osoegawa K."/>
            <person name="de Jong P."/>
            <person name="Grimwood J."/>
            <person name="Chapman J.A."/>
            <person name="Shapiro H."/>
            <person name="Aerts A."/>
            <person name="Otillar R.P."/>
            <person name="Terry A.Y."/>
            <person name="Boore J.L."/>
            <person name="Grigoriev I.V."/>
            <person name="Lindberg D.R."/>
            <person name="Seaver E.C."/>
            <person name="Weisblat D.A."/>
            <person name="Putnam N.H."/>
            <person name="Rokhsar D.S."/>
        </authorList>
    </citation>
    <scope>NUCLEOTIDE SEQUENCE</scope>
    <source>
        <strain evidence="4 6">I ESC-2004</strain>
    </source>
</reference>
<dbReference type="GO" id="GO:0031012">
    <property type="term" value="C:extracellular matrix"/>
    <property type="evidence" value="ECO:0007669"/>
    <property type="project" value="TreeGrafter"/>
</dbReference>
<keyword evidence="1" id="KW-1015">Disulfide bond</keyword>
<dbReference type="Pfam" id="PF08742">
    <property type="entry name" value="C8"/>
    <property type="match status" value="1"/>
</dbReference>
<evidence type="ECO:0000256" key="2">
    <source>
        <dbReference type="ARBA" id="ARBA00023180"/>
    </source>
</evidence>
<evidence type="ECO:0000256" key="1">
    <source>
        <dbReference type="ARBA" id="ARBA00023157"/>
    </source>
</evidence>
<dbReference type="Pfam" id="PF00094">
    <property type="entry name" value="VWD"/>
    <property type="match status" value="1"/>
</dbReference>
<dbReference type="EMBL" id="AMQN01016094">
    <property type="status" value="NOT_ANNOTATED_CDS"/>
    <property type="molecule type" value="Genomic_DNA"/>
</dbReference>
<proteinExistence type="predicted"/>
<dbReference type="PANTHER" id="PTHR11339">
    <property type="entry name" value="EXTRACELLULAR MATRIX GLYCOPROTEIN RELATED"/>
    <property type="match status" value="1"/>
</dbReference>
<dbReference type="AlphaFoldDB" id="R7T6N9"/>
<gene>
    <name evidence="4" type="ORF">CAPTEDRAFT_113759</name>
</gene>
<dbReference type="OrthoDB" id="6141664at2759"/>
<dbReference type="GO" id="GO:0005615">
    <property type="term" value="C:extracellular space"/>
    <property type="evidence" value="ECO:0007669"/>
    <property type="project" value="TreeGrafter"/>
</dbReference>
<reference evidence="6" key="1">
    <citation type="submission" date="2012-12" db="EMBL/GenBank/DDBJ databases">
        <authorList>
            <person name="Hellsten U."/>
            <person name="Grimwood J."/>
            <person name="Chapman J.A."/>
            <person name="Shapiro H."/>
            <person name="Aerts A."/>
            <person name="Otillar R.P."/>
            <person name="Terry A.Y."/>
            <person name="Boore J.L."/>
            <person name="Simakov O."/>
            <person name="Marletaz F."/>
            <person name="Cho S.-J."/>
            <person name="Edsinger-Gonzales E."/>
            <person name="Havlak P."/>
            <person name="Kuo D.-H."/>
            <person name="Larsson T."/>
            <person name="Lv J."/>
            <person name="Arendt D."/>
            <person name="Savage R."/>
            <person name="Osoegawa K."/>
            <person name="de Jong P."/>
            <person name="Lindberg D.R."/>
            <person name="Seaver E.C."/>
            <person name="Weisblat D.A."/>
            <person name="Putnam N.H."/>
            <person name="Grigoriev I.V."/>
            <person name="Rokhsar D.S."/>
        </authorList>
    </citation>
    <scope>NUCLEOTIDE SEQUENCE</scope>
    <source>
        <strain evidence="6">I ESC-2004</strain>
    </source>
</reference>
<dbReference type="PROSITE" id="PS51233">
    <property type="entry name" value="VWFD"/>
    <property type="match status" value="1"/>
</dbReference>
<feature type="domain" description="VWFD" evidence="3">
    <location>
        <begin position="1"/>
        <end position="84"/>
    </location>
</feature>
<protein>
    <recommendedName>
        <fullName evidence="3">VWFD domain-containing protein</fullName>
    </recommendedName>
</protein>
<dbReference type="InterPro" id="IPR050780">
    <property type="entry name" value="Mucin_vWF_Thrombospondin_sf"/>
</dbReference>
<accession>R7T6N9</accession>
<dbReference type="HOGENOM" id="CLU_1100760_0_0_1"/>
<dbReference type="Proteomes" id="UP000014760">
    <property type="component" value="Unassembled WGS sequence"/>
</dbReference>
<sequence length="247" mass="26658">NGNFMRIETDFGLVVENDGQWTAVIKVPTDFENATEGLCGNNDGDAENDMLTKEGNDVTGMNGSQSVLANSWQVHDPDGQYICQKEVVDDIADCDTELKTELSKDNHLCGLSLITNTNPFKTCLAHPQMNAQAFADNCIFDVCVWRGNEKVMKEAACGTLSALALQCKNLGLTIDWRDMADCPYNCSGGQVYTVSGSPCTVTCKNPDAVTECGLPNAETCVCPTGTVFHNGVCQNKSVCEIQGEVFV</sequence>
<reference evidence="5" key="3">
    <citation type="submission" date="2015-06" db="UniProtKB">
        <authorList>
            <consortium name="EnsemblMetazoa"/>
        </authorList>
    </citation>
    <scope>IDENTIFICATION</scope>
</reference>
<dbReference type="EMBL" id="KB312532">
    <property type="protein sequence ID" value="ELT87035.1"/>
    <property type="molecule type" value="Genomic_DNA"/>
</dbReference>
<dbReference type="CDD" id="cd19941">
    <property type="entry name" value="TIL"/>
    <property type="match status" value="1"/>
</dbReference>